<sequence>MSQQENKKPGWGGRLSDPGALRELLGRHGFHFSKSLGQNFLINPSVCPRMAEACGAQECAGVLEVGPGVGVLTWELSQVAKKVCAVELDTRLFPVLEETLAGCDNVKVIRGDVMKLDLSRLVQEEFGGGPICVCANLPYYITSPVLLRLLEEELPLRAITVMVQKEAAARLCAAPGTRECGAVSVAVHYRSVPRVLFPVSRGSFLPPPKVDSAVIRLDLREEPPVEVADEAWFFRVARGAFAQRRKTAANSLSSALGIPKPQVEAALAAVGAAGARAERLTLEQLAALSNRLLEAVASP</sequence>
<comment type="function">
    <text evidence="7">Specifically dimethylates two adjacent adenosines (A1518 and A1519) in the loop of a conserved hairpin near the 3'-end of 16S rRNA in the 30S particle. May play a critical role in biogenesis of 30S subunits.</text>
</comment>
<evidence type="ECO:0000256" key="6">
    <source>
        <dbReference type="ARBA" id="ARBA00022884"/>
    </source>
</evidence>
<evidence type="ECO:0000313" key="10">
    <source>
        <dbReference type="EMBL" id="HJB97203.1"/>
    </source>
</evidence>
<dbReference type="Pfam" id="PF00398">
    <property type="entry name" value="RrnaAD"/>
    <property type="match status" value="1"/>
</dbReference>
<dbReference type="AlphaFoldDB" id="A0A9D2SF20"/>
<evidence type="ECO:0000259" key="9">
    <source>
        <dbReference type="SMART" id="SM00650"/>
    </source>
</evidence>
<dbReference type="EMBL" id="DWXG01000009">
    <property type="protein sequence ID" value="HJB97203.1"/>
    <property type="molecule type" value="Genomic_DNA"/>
</dbReference>
<dbReference type="InterPro" id="IPR029063">
    <property type="entry name" value="SAM-dependent_MTases_sf"/>
</dbReference>
<keyword evidence="1 7" id="KW-0963">Cytoplasm</keyword>
<evidence type="ECO:0000256" key="1">
    <source>
        <dbReference type="ARBA" id="ARBA00022490"/>
    </source>
</evidence>
<dbReference type="PANTHER" id="PTHR11727:SF7">
    <property type="entry name" value="DIMETHYLADENOSINE TRANSFERASE-RELATED"/>
    <property type="match status" value="1"/>
</dbReference>
<dbReference type="Gene3D" id="1.10.8.100">
    <property type="entry name" value="Ribosomal RNA adenine dimethylase-like, domain 2"/>
    <property type="match status" value="1"/>
</dbReference>
<dbReference type="PROSITE" id="PS01131">
    <property type="entry name" value="RRNA_A_DIMETH"/>
    <property type="match status" value="1"/>
</dbReference>
<evidence type="ECO:0000256" key="8">
    <source>
        <dbReference type="PROSITE-ProRule" id="PRU01026"/>
    </source>
</evidence>
<dbReference type="PROSITE" id="PS51689">
    <property type="entry name" value="SAM_RNA_A_N6_MT"/>
    <property type="match status" value="1"/>
</dbReference>
<evidence type="ECO:0000256" key="4">
    <source>
        <dbReference type="ARBA" id="ARBA00022679"/>
    </source>
</evidence>
<dbReference type="HAMAP" id="MF_00607">
    <property type="entry name" value="16SrRNA_methyltr_A"/>
    <property type="match status" value="1"/>
</dbReference>
<dbReference type="InterPro" id="IPR020598">
    <property type="entry name" value="rRNA_Ade_methylase_Trfase_N"/>
</dbReference>
<feature type="binding site" evidence="7 8">
    <location>
        <position position="87"/>
    </location>
    <ligand>
        <name>S-adenosyl-L-methionine</name>
        <dbReference type="ChEBI" id="CHEBI:59789"/>
    </ligand>
</feature>
<feature type="binding site" evidence="7 8">
    <location>
        <position position="66"/>
    </location>
    <ligand>
        <name>S-adenosyl-L-methionine</name>
        <dbReference type="ChEBI" id="CHEBI:59789"/>
    </ligand>
</feature>
<evidence type="ECO:0000313" key="11">
    <source>
        <dbReference type="Proteomes" id="UP000826793"/>
    </source>
</evidence>
<dbReference type="InterPro" id="IPR020596">
    <property type="entry name" value="rRNA_Ade_Mease_Trfase_CS"/>
</dbReference>
<dbReference type="SMART" id="SM00650">
    <property type="entry name" value="rADc"/>
    <property type="match status" value="1"/>
</dbReference>
<dbReference type="FunFam" id="3.40.50.150:FF:000023">
    <property type="entry name" value="Ribosomal RNA small subunit methyltransferase A"/>
    <property type="match status" value="1"/>
</dbReference>
<dbReference type="Gene3D" id="3.40.50.150">
    <property type="entry name" value="Vaccinia Virus protein VP39"/>
    <property type="match status" value="1"/>
</dbReference>
<keyword evidence="2 7" id="KW-0698">rRNA processing</keyword>
<comment type="catalytic activity">
    <reaction evidence="7">
        <text>adenosine(1518)/adenosine(1519) in 16S rRNA + 4 S-adenosyl-L-methionine = N(6)-dimethyladenosine(1518)/N(6)-dimethyladenosine(1519) in 16S rRNA + 4 S-adenosyl-L-homocysteine + 4 H(+)</text>
        <dbReference type="Rhea" id="RHEA:19609"/>
        <dbReference type="Rhea" id="RHEA-COMP:10232"/>
        <dbReference type="Rhea" id="RHEA-COMP:10233"/>
        <dbReference type="ChEBI" id="CHEBI:15378"/>
        <dbReference type="ChEBI" id="CHEBI:57856"/>
        <dbReference type="ChEBI" id="CHEBI:59789"/>
        <dbReference type="ChEBI" id="CHEBI:74411"/>
        <dbReference type="ChEBI" id="CHEBI:74493"/>
        <dbReference type="EC" id="2.1.1.182"/>
    </reaction>
</comment>
<reference evidence="10" key="2">
    <citation type="submission" date="2021-04" db="EMBL/GenBank/DDBJ databases">
        <authorList>
            <person name="Gilroy R."/>
        </authorList>
    </citation>
    <scope>NUCLEOTIDE SEQUENCE</scope>
    <source>
        <strain evidence="10">CHK185-1770</strain>
    </source>
</reference>
<proteinExistence type="inferred from homology"/>
<dbReference type="InterPro" id="IPR011530">
    <property type="entry name" value="rRNA_adenine_dimethylase"/>
</dbReference>
<dbReference type="PANTHER" id="PTHR11727">
    <property type="entry name" value="DIMETHYLADENOSINE TRANSFERASE"/>
    <property type="match status" value="1"/>
</dbReference>
<dbReference type="EC" id="2.1.1.182" evidence="7"/>
<feature type="binding site" evidence="7 8">
    <location>
        <position position="41"/>
    </location>
    <ligand>
        <name>S-adenosyl-L-methionine</name>
        <dbReference type="ChEBI" id="CHEBI:59789"/>
    </ligand>
</feature>
<dbReference type="GO" id="GO:0003723">
    <property type="term" value="F:RNA binding"/>
    <property type="evidence" value="ECO:0007669"/>
    <property type="project" value="UniProtKB-UniRule"/>
</dbReference>
<keyword evidence="6 7" id="KW-0694">RNA-binding</keyword>
<keyword evidence="4 7" id="KW-0808">Transferase</keyword>
<organism evidence="10 11">
    <name type="scientific">Candidatus Acutalibacter pullicola</name>
    <dbReference type="NCBI Taxonomy" id="2838417"/>
    <lineage>
        <taxon>Bacteria</taxon>
        <taxon>Bacillati</taxon>
        <taxon>Bacillota</taxon>
        <taxon>Clostridia</taxon>
        <taxon>Eubacteriales</taxon>
        <taxon>Acutalibacteraceae</taxon>
        <taxon>Acutalibacter</taxon>
    </lineage>
</organism>
<keyword evidence="5 7" id="KW-0949">S-adenosyl-L-methionine</keyword>
<dbReference type="NCBIfam" id="TIGR00755">
    <property type="entry name" value="ksgA"/>
    <property type="match status" value="1"/>
</dbReference>
<comment type="similarity">
    <text evidence="7">Belongs to the class I-like SAM-binding methyltransferase superfamily. rRNA adenine N(6)-methyltransferase family. RsmA subfamily.</text>
</comment>
<feature type="domain" description="Ribosomal RNA adenine methylase transferase N-terminal" evidence="9">
    <location>
        <begin position="46"/>
        <end position="221"/>
    </location>
</feature>
<feature type="binding site" evidence="7 8">
    <location>
        <position position="39"/>
    </location>
    <ligand>
        <name>S-adenosyl-L-methionine</name>
        <dbReference type="ChEBI" id="CHEBI:59789"/>
    </ligand>
</feature>
<accession>A0A9D2SF20</accession>
<dbReference type="GO" id="GO:0005829">
    <property type="term" value="C:cytosol"/>
    <property type="evidence" value="ECO:0007669"/>
    <property type="project" value="TreeGrafter"/>
</dbReference>
<evidence type="ECO:0000256" key="7">
    <source>
        <dbReference type="HAMAP-Rule" id="MF_00607"/>
    </source>
</evidence>
<feature type="binding site" evidence="7 8">
    <location>
        <position position="136"/>
    </location>
    <ligand>
        <name>S-adenosyl-L-methionine</name>
        <dbReference type="ChEBI" id="CHEBI:59789"/>
    </ligand>
</feature>
<name>A0A9D2SF20_9FIRM</name>
<protein>
    <recommendedName>
        <fullName evidence="7">Ribosomal RNA small subunit methyltransferase A</fullName>
        <ecNumber evidence="7">2.1.1.182</ecNumber>
    </recommendedName>
    <alternativeName>
        <fullName evidence="7">16S rRNA (adenine(1518)-N(6)/adenine(1519)-N(6))-dimethyltransferase</fullName>
    </alternativeName>
    <alternativeName>
        <fullName evidence="7">16S rRNA dimethyladenosine transferase</fullName>
    </alternativeName>
    <alternativeName>
        <fullName evidence="7">16S rRNA dimethylase</fullName>
    </alternativeName>
    <alternativeName>
        <fullName evidence="7">S-adenosylmethionine-6-N', N'-adenosyl(rRNA) dimethyltransferase</fullName>
    </alternativeName>
</protein>
<dbReference type="SUPFAM" id="SSF53335">
    <property type="entry name" value="S-adenosyl-L-methionine-dependent methyltransferases"/>
    <property type="match status" value="1"/>
</dbReference>
<evidence type="ECO:0000256" key="5">
    <source>
        <dbReference type="ARBA" id="ARBA00022691"/>
    </source>
</evidence>
<evidence type="ECO:0000256" key="2">
    <source>
        <dbReference type="ARBA" id="ARBA00022552"/>
    </source>
</evidence>
<gene>
    <name evidence="7 10" type="primary">rsmA</name>
    <name evidence="7" type="synonym">ksgA</name>
    <name evidence="10" type="ORF">H9710_01350</name>
</gene>
<comment type="caution">
    <text evidence="10">The sequence shown here is derived from an EMBL/GenBank/DDBJ whole genome shotgun (WGS) entry which is preliminary data.</text>
</comment>
<dbReference type="GO" id="GO:0052908">
    <property type="term" value="F:16S rRNA (adenine(1518)-N(6)/adenine(1519)-N(6))-dimethyltransferase activity"/>
    <property type="evidence" value="ECO:0007669"/>
    <property type="project" value="UniProtKB-EC"/>
</dbReference>
<keyword evidence="3 7" id="KW-0489">Methyltransferase</keyword>
<reference evidence="10" key="1">
    <citation type="journal article" date="2021" name="PeerJ">
        <title>Extensive microbial diversity within the chicken gut microbiome revealed by metagenomics and culture.</title>
        <authorList>
            <person name="Gilroy R."/>
            <person name="Ravi A."/>
            <person name="Getino M."/>
            <person name="Pursley I."/>
            <person name="Horton D.L."/>
            <person name="Alikhan N.F."/>
            <person name="Baker D."/>
            <person name="Gharbi K."/>
            <person name="Hall N."/>
            <person name="Watson M."/>
            <person name="Adriaenssens E.M."/>
            <person name="Foster-Nyarko E."/>
            <person name="Jarju S."/>
            <person name="Secka A."/>
            <person name="Antonio M."/>
            <person name="Oren A."/>
            <person name="Chaudhuri R.R."/>
            <person name="La Ragione R."/>
            <person name="Hildebrand F."/>
            <person name="Pallen M.J."/>
        </authorList>
    </citation>
    <scope>NUCLEOTIDE SEQUENCE</scope>
    <source>
        <strain evidence="10">CHK185-1770</strain>
    </source>
</reference>
<evidence type="ECO:0000256" key="3">
    <source>
        <dbReference type="ARBA" id="ARBA00022603"/>
    </source>
</evidence>
<dbReference type="InterPro" id="IPR023165">
    <property type="entry name" value="rRNA_Ade_diMease-like_C"/>
</dbReference>
<comment type="subcellular location">
    <subcellularLocation>
        <location evidence="7">Cytoplasm</location>
    </subcellularLocation>
</comment>
<feature type="binding site" evidence="7 8">
    <location>
        <position position="112"/>
    </location>
    <ligand>
        <name>S-adenosyl-L-methionine</name>
        <dbReference type="ChEBI" id="CHEBI:59789"/>
    </ligand>
</feature>
<dbReference type="Proteomes" id="UP000826793">
    <property type="component" value="Unassembled WGS sequence"/>
</dbReference>
<dbReference type="InterPro" id="IPR001737">
    <property type="entry name" value="KsgA/Erm"/>
</dbReference>